<dbReference type="InterPro" id="IPR050833">
    <property type="entry name" value="Poly_Biosynth_Transport"/>
</dbReference>
<feature type="transmembrane region" description="Helical" evidence="6">
    <location>
        <begin position="136"/>
        <end position="157"/>
    </location>
</feature>
<evidence type="ECO:0000256" key="4">
    <source>
        <dbReference type="ARBA" id="ARBA00022989"/>
    </source>
</evidence>
<dbReference type="Proteomes" id="UP001491715">
    <property type="component" value="Unassembled WGS sequence"/>
</dbReference>
<dbReference type="EMBL" id="JBDQBE010000012">
    <property type="protein sequence ID" value="MEO4938660.1"/>
    <property type="molecule type" value="Genomic_DNA"/>
</dbReference>
<feature type="transmembrane region" description="Helical" evidence="6">
    <location>
        <begin position="163"/>
        <end position="184"/>
    </location>
</feature>
<evidence type="ECO:0000256" key="1">
    <source>
        <dbReference type="ARBA" id="ARBA00004651"/>
    </source>
</evidence>
<comment type="subcellular location">
    <subcellularLocation>
        <location evidence="1">Cell membrane</location>
        <topology evidence="1">Multi-pass membrane protein</topology>
    </subcellularLocation>
</comment>
<organism evidence="7 8">
    <name type="scientific">Bacteroides humanifaecis</name>
    <dbReference type="NCBI Taxonomy" id="2792859"/>
    <lineage>
        <taxon>Bacteria</taxon>
        <taxon>Pseudomonadati</taxon>
        <taxon>Bacteroidota</taxon>
        <taxon>Bacteroidia</taxon>
        <taxon>Bacteroidales</taxon>
        <taxon>Bacteroidaceae</taxon>
        <taxon>Bacteroides</taxon>
    </lineage>
</organism>
<gene>
    <name evidence="7" type="ORF">ABHZ06_12455</name>
</gene>
<proteinExistence type="predicted"/>
<feature type="transmembrane region" description="Helical" evidence="6">
    <location>
        <begin position="441"/>
        <end position="465"/>
    </location>
</feature>
<feature type="transmembrane region" description="Helical" evidence="6">
    <location>
        <begin position="20"/>
        <end position="40"/>
    </location>
</feature>
<protein>
    <submittedName>
        <fullName evidence="7">Lipopolysaccharide biosynthesis protein</fullName>
    </submittedName>
</protein>
<keyword evidence="4 6" id="KW-1133">Transmembrane helix</keyword>
<evidence type="ECO:0000313" key="7">
    <source>
        <dbReference type="EMBL" id="MEO4938660.1"/>
    </source>
</evidence>
<comment type="caution">
    <text evidence="7">The sequence shown here is derived from an EMBL/GenBank/DDBJ whole genome shotgun (WGS) entry which is preliminary data.</text>
</comment>
<feature type="transmembrane region" description="Helical" evidence="6">
    <location>
        <begin position="70"/>
        <end position="90"/>
    </location>
</feature>
<reference evidence="7 8" key="1">
    <citation type="submission" date="2024-05" db="EMBL/GenBank/DDBJ databases">
        <title>Human gut microbiome strain richness.</title>
        <authorList>
            <person name="Chen-Liaw A."/>
        </authorList>
    </citation>
    <scope>NUCLEOTIDE SEQUENCE [LARGE SCALE GENOMIC DNA]</scope>
    <source>
        <strain evidence="7 8">1001271st1_B1_1001271B_150615</strain>
    </source>
</reference>
<keyword evidence="3 6" id="KW-0812">Transmembrane</keyword>
<dbReference type="RefSeq" id="WP_131226089.1">
    <property type="nucleotide sequence ID" value="NZ_CP084680.1"/>
</dbReference>
<evidence type="ECO:0000256" key="5">
    <source>
        <dbReference type="ARBA" id="ARBA00023136"/>
    </source>
</evidence>
<keyword evidence="8" id="KW-1185">Reference proteome</keyword>
<feature type="transmembrane region" description="Helical" evidence="6">
    <location>
        <begin position="110"/>
        <end position="129"/>
    </location>
</feature>
<feature type="transmembrane region" description="Helical" evidence="6">
    <location>
        <begin position="354"/>
        <end position="375"/>
    </location>
</feature>
<keyword evidence="5 6" id="KW-0472">Membrane</keyword>
<feature type="transmembrane region" description="Helical" evidence="6">
    <location>
        <begin position="290"/>
        <end position="314"/>
    </location>
</feature>
<feature type="transmembrane region" description="Helical" evidence="6">
    <location>
        <begin position="381"/>
        <end position="400"/>
    </location>
</feature>
<evidence type="ECO:0000256" key="2">
    <source>
        <dbReference type="ARBA" id="ARBA00022475"/>
    </source>
</evidence>
<evidence type="ECO:0000313" key="8">
    <source>
        <dbReference type="Proteomes" id="UP001491715"/>
    </source>
</evidence>
<accession>A0ABV0HXP5</accession>
<evidence type="ECO:0000256" key="6">
    <source>
        <dbReference type="SAM" id="Phobius"/>
    </source>
</evidence>
<dbReference type="PANTHER" id="PTHR30250:SF26">
    <property type="entry name" value="PSMA PROTEIN"/>
    <property type="match status" value="1"/>
</dbReference>
<name>A0ABV0HXP5_9BACE</name>
<dbReference type="PANTHER" id="PTHR30250">
    <property type="entry name" value="PST FAMILY PREDICTED COLANIC ACID TRANSPORTER"/>
    <property type="match status" value="1"/>
</dbReference>
<feature type="transmembrane region" description="Helical" evidence="6">
    <location>
        <begin position="320"/>
        <end position="347"/>
    </location>
</feature>
<keyword evidence="2" id="KW-1003">Cell membrane</keyword>
<sequence>MVVSLYTSRIILGVLGVEDFGIYNVVGGVVAMVSFLNSTLSSTCQRYFSYEIGRGNQEGISILFRLNLTVYLYFILVVIFFAETIGLWFVNNCLVIPQDRIVAMNWTYQFSILTFIVSSFSIPYNALIISHEQMSVYAYISIIEVLLRLGIVFLLSLGDVDRLILYAVLLFLSTSCITLFYYVYCKCKYPESHYSYLWKSDKIREVASYSGWHLIGAVSVIVRNQGVNVLLNSFFNPVVNGARAIAFQVSVAVDSLTNSFFVAVKPQIYKLYGANELNQMYILLSRSSKICFLLVAILAYPILMNMEFVLNLWLNQIPDYTVLFTQLVLINALIDSVNGPAIAAALATGRIKKFEIITGGLMILNLPMSYILLFWGCAPEVTMIVSIVLSLVTIIIRSFILEKLMGYKVVDYMANVFFPLLMIGLLSFIFVYFIGKCIPNAVIHFFVTSIVAVLLLSIFTFFIALTSSERSTTKKYILRGVDKLFH</sequence>
<evidence type="ECO:0000256" key="3">
    <source>
        <dbReference type="ARBA" id="ARBA00022692"/>
    </source>
</evidence>
<feature type="transmembrane region" description="Helical" evidence="6">
    <location>
        <begin position="412"/>
        <end position="435"/>
    </location>
</feature>